<organism evidence="2 3">
    <name type="scientific">Albula glossodonta</name>
    <name type="common">roundjaw bonefish</name>
    <dbReference type="NCBI Taxonomy" id="121402"/>
    <lineage>
        <taxon>Eukaryota</taxon>
        <taxon>Metazoa</taxon>
        <taxon>Chordata</taxon>
        <taxon>Craniata</taxon>
        <taxon>Vertebrata</taxon>
        <taxon>Euteleostomi</taxon>
        <taxon>Actinopterygii</taxon>
        <taxon>Neopterygii</taxon>
        <taxon>Teleostei</taxon>
        <taxon>Albuliformes</taxon>
        <taxon>Albulidae</taxon>
        <taxon>Albula</taxon>
    </lineage>
</organism>
<evidence type="ECO:0000313" key="2">
    <source>
        <dbReference type="EMBL" id="KAG9347710.1"/>
    </source>
</evidence>
<dbReference type="InterPro" id="IPR031643">
    <property type="entry name" value="DUF4708"/>
</dbReference>
<dbReference type="AlphaFoldDB" id="A0A8T2P749"/>
<reference evidence="2" key="1">
    <citation type="thesis" date="2021" institute="BYU ScholarsArchive" country="Provo, UT, USA">
        <title>Applications of and Algorithms for Genome Assembly and Genomic Analyses with an Emphasis on Marine Teleosts.</title>
        <authorList>
            <person name="Pickett B.D."/>
        </authorList>
    </citation>
    <scope>NUCLEOTIDE SEQUENCE</scope>
    <source>
        <strain evidence="2">HI-2016</strain>
    </source>
</reference>
<dbReference type="PANTHER" id="PTHR28495:SF1">
    <property type="entry name" value="GENE, 17266-RELATED"/>
    <property type="match status" value="1"/>
</dbReference>
<keyword evidence="3" id="KW-1185">Reference proteome</keyword>
<name>A0A8T2P749_9TELE</name>
<dbReference type="EMBL" id="JAFBMS010000012">
    <property type="protein sequence ID" value="KAG9347710.1"/>
    <property type="molecule type" value="Genomic_DNA"/>
</dbReference>
<feature type="region of interest" description="Disordered" evidence="1">
    <location>
        <begin position="1"/>
        <end position="35"/>
    </location>
</feature>
<evidence type="ECO:0000313" key="3">
    <source>
        <dbReference type="Proteomes" id="UP000824540"/>
    </source>
</evidence>
<proteinExistence type="predicted"/>
<gene>
    <name evidence="2" type="ORF">JZ751_003723</name>
</gene>
<accession>A0A8T2P749</accession>
<protein>
    <submittedName>
        <fullName evidence="2">Uncharacterized protein</fullName>
    </submittedName>
</protein>
<dbReference type="Proteomes" id="UP000824540">
    <property type="component" value="Unassembled WGS sequence"/>
</dbReference>
<dbReference type="OrthoDB" id="6285995at2759"/>
<feature type="compositionally biased region" description="Low complexity" evidence="1">
    <location>
        <begin position="20"/>
        <end position="29"/>
    </location>
</feature>
<evidence type="ECO:0000256" key="1">
    <source>
        <dbReference type="SAM" id="MobiDB-lite"/>
    </source>
</evidence>
<feature type="compositionally biased region" description="Basic and acidic residues" evidence="1">
    <location>
        <begin position="99"/>
        <end position="108"/>
    </location>
</feature>
<comment type="caution">
    <text evidence="2">The sequence shown here is derived from an EMBL/GenBank/DDBJ whole genome shotgun (WGS) entry which is preliminary data.</text>
</comment>
<sequence length="239" mass="25969">MPGSSPRNAPPGGAAQDRCPSQQGGPSSSTQCRKGEGGAHFAWMVSGTRLIGAIQKNRPVSTPTSSAITPAPTNRILPIFRSKVLVQPVNITKILAERRRQRQDEVHQDPAGPNRLVLGPTPSSQQRPEARLGTVPALSHQPHPTPQPSKTIPQASTMRAEIPALIPSSKGGDWIQSKPKKPKVSTEEVDVEQYARNNQLSKINSATLQEWLRGRGILVRSKDRKEELVTKVMNCLSEP</sequence>
<feature type="region of interest" description="Disordered" evidence="1">
    <location>
        <begin position="99"/>
        <end position="131"/>
    </location>
</feature>
<dbReference type="PANTHER" id="PTHR28495">
    <property type="entry name" value="HYPOTHETICAL PROTEIN LOC100359752"/>
    <property type="match status" value="1"/>
</dbReference>